<dbReference type="Proteomes" id="UP000095287">
    <property type="component" value="Unplaced"/>
</dbReference>
<dbReference type="InterPro" id="IPR002181">
    <property type="entry name" value="Fibrinogen_a/b/g_C_dom"/>
</dbReference>
<dbReference type="SUPFAM" id="SSF56496">
    <property type="entry name" value="Fibrinogen C-terminal domain-like"/>
    <property type="match status" value="1"/>
</dbReference>
<proteinExistence type="predicted"/>
<evidence type="ECO:0000313" key="3">
    <source>
        <dbReference type="Proteomes" id="UP000095287"/>
    </source>
</evidence>
<dbReference type="AlphaFoldDB" id="A0A1I8AR21"/>
<dbReference type="PROSITE" id="PS51406">
    <property type="entry name" value="FIBRINOGEN_C_2"/>
    <property type="match status" value="1"/>
</dbReference>
<keyword evidence="3" id="KW-1185">Reference proteome</keyword>
<dbReference type="PANTHER" id="PTHR19143:SF444">
    <property type="entry name" value="PROTEIN SCABROUS"/>
    <property type="match status" value="1"/>
</dbReference>
<reference evidence="4" key="1">
    <citation type="submission" date="2016-11" db="UniProtKB">
        <authorList>
            <consortium name="WormBaseParasite"/>
        </authorList>
    </citation>
    <scope>IDENTIFICATION</scope>
</reference>
<evidence type="ECO:0000256" key="1">
    <source>
        <dbReference type="SAM" id="Coils"/>
    </source>
</evidence>
<name>A0A1I8AR21_9BILA</name>
<dbReference type="GO" id="GO:0005615">
    <property type="term" value="C:extracellular space"/>
    <property type="evidence" value="ECO:0007669"/>
    <property type="project" value="TreeGrafter"/>
</dbReference>
<dbReference type="Gene3D" id="3.90.215.10">
    <property type="entry name" value="Gamma Fibrinogen, chain A, domain 1"/>
    <property type="match status" value="1"/>
</dbReference>
<evidence type="ECO:0000313" key="4">
    <source>
        <dbReference type="WBParaSite" id="L893_g8341.t1"/>
    </source>
</evidence>
<feature type="domain" description="Fibrinogen C-terminal" evidence="2">
    <location>
        <begin position="227"/>
        <end position="390"/>
    </location>
</feature>
<sequence>MDKWRLMHQNLTDELTDQLQQRQTSISTKLTELNTSIAELSSKHTNLKFEVDHWKELVTSVKQNHKTQIEQIFLDVKGAKHGSDRALVVAEVVKKVQQELFTKLIDQSERMRDFDTQVTKYALKLTELQNDFLNATLFLHKTSVYDHSQDERFYALKGVVDSLGHKLNSNSENFEQLEEKIRDKVDMEVVRRMEKFMQHDAMKLSNLESQVKSIKSELQEAGSTVEQLKETLPNDCSLVEGSAPNVLIKPRTLKKALFTNCVDGWTVIQQRFGDNGTSMNRTFEEYSAGFGDIEKSFWLGNEAIDHLTRGDKTRAMFETWDLYGDYRVAVYDRFHVASKNANYRLTIGGFNEEKSNLTDAMSEHDGMQFSAYDKDLDKSSTHCGRYYLSGESIDDITFSYLFLISLSKYRPATCRQSLLIDD</sequence>
<dbReference type="PANTHER" id="PTHR19143">
    <property type="entry name" value="FIBRINOGEN/TENASCIN/ANGIOPOEITIN"/>
    <property type="match status" value="1"/>
</dbReference>
<evidence type="ECO:0000259" key="2">
    <source>
        <dbReference type="PROSITE" id="PS51406"/>
    </source>
</evidence>
<feature type="coiled-coil region" evidence="1">
    <location>
        <begin position="204"/>
        <end position="231"/>
    </location>
</feature>
<accession>A0A1I8AR21</accession>
<organism evidence="3 4">
    <name type="scientific">Steinernema glaseri</name>
    <dbReference type="NCBI Taxonomy" id="37863"/>
    <lineage>
        <taxon>Eukaryota</taxon>
        <taxon>Metazoa</taxon>
        <taxon>Ecdysozoa</taxon>
        <taxon>Nematoda</taxon>
        <taxon>Chromadorea</taxon>
        <taxon>Rhabditida</taxon>
        <taxon>Tylenchina</taxon>
        <taxon>Panagrolaimomorpha</taxon>
        <taxon>Strongyloidoidea</taxon>
        <taxon>Steinernematidae</taxon>
        <taxon>Steinernema</taxon>
    </lineage>
</organism>
<dbReference type="Pfam" id="PF00147">
    <property type="entry name" value="Fibrinogen_C"/>
    <property type="match status" value="1"/>
</dbReference>
<dbReference type="InterPro" id="IPR036056">
    <property type="entry name" value="Fibrinogen-like_C"/>
</dbReference>
<dbReference type="InterPro" id="IPR014716">
    <property type="entry name" value="Fibrinogen_a/b/g_C_1"/>
</dbReference>
<dbReference type="SMART" id="SM00186">
    <property type="entry name" value="FBG"/>
    <property type="match status" value="1"/>
</dbReference>
<dbReference type="WBParaSite" id="L893_g8341.t1">
    <property type="protein sequence ID" value="L893_g8341.t1"/>
    <property type="gene ID" value="L893_g8341"/>
</dbReference>
<keyword evidence="1" id="KW-0175">Coiled coil</keyword>
<dbReference type="InterPro" id="IPR050373">
    <property type="entry name" value="Fibrinogen_C-term_domain"/>
</dbReference>
<protein>
    <submittedName>
        <fullName evidence="4">Fibrinogen C-terminal domain-containing protein</fullName>
    </submittedName>
</protein>